<dbReference type="NCBIfam" id="TIGR01145">
    <property type="entry name" value="ATP_synt_delta"/>
    <property type="match status" value="1"/>
</dbReference>
<comment type="subcellular location">
    <subcellularLocation>
        <location evidence="7">Cell membrane</location>
        <topology evidence="7">Peripheral membrane protein</topology>
    </subcellularLocation>
    <subcellularLocation>
        <location evidence="1">Membrane</location>
    </subcellularLocation>
</comment>
<keyword evidence="4 7" id="KW-0406">Ion transport</keyword>
<keyword evidence="5 7" id="KW-0472">Membrane</keyword>
<protein>
    <recommendedName>
        <fullName evidence="7">ATP synthase subunit delta</fullName>
    </recommendedName>
    <alternativeName>
        <fullName evidence="7">ATP synthase F(1) sector subunit delta</fullName>
    </alternativeName>
    <alternativeName>
        <fullName evidence="7">F-type ATPase subunit delta</fullName>
        <shortName evidence="7">F-ATPase subunit delta</shortName>
    </alternativeName>
</protein>
<name>A0A926FBF2_9FIRM</name>
<dbReference type="Pfam" id="PF00213">
    <property type="entry name" value="OSCP"/>
    <property type="match status" value="1"/>
</dbReference>
<evidence type="ECO:0000256" key="7">
    <source>
        <dbReference type="HAMAP-Rule" id="MF_01416"/>
    </source>
</evidence>
<dbReference type="AlphaFoldDB" id="A0A926FBF2"/>
<dbReference type="RefSeq" id="WP_262431261.1">
    <property type="nucleotide sequence ID" value="NZ_JACRTE010000001.1"/>
</dbReference>
<dbReference type="InterPro" id="IPR026015">
    <property type="entry name" value="ATP_synth_OSCP/delta_N_sf"/>
</dbReference>
<accession>A0A926FBF2</accession>
<dbReference type="Gene3D" id="1.10.520.20">
    <property type="entry name" value="N-terminal domain of the delta subunit of the F1F0-ATP synthase"/>
    <property type="match status" value="1"/>
</dbReference>
<dbReference type="GO" id="GO:0045259">
    <property type="term" value="C:proton-transporting ATP synthase complex"/>
    <property type="evidence" value="ECO:0007669"/>
    <property type="project" value="UniProtKB-KW"/>
</dbReference>
<evidence type="ECO:0000256" key="2">
    <source>
        <dbReference type="ARBA" id="ARBA00022448"/>
    </source>
</evidence>
<dbReference type="Proteomes" id="UP000647416">
    <property type="component" value="Unassembled WGS sequence"/>
</dbReference>
<keyword evidence="2 7" id="KW-0813">Transport</keyword>
<keyword evidence="7" id="KW-0139">CF(1)</keyword>
<evidence type="ECO:0000256" key="5">
    <source>
        <dbReference type="ARBA" id="ARBA00023136"/>
    </source>
</evidence>
<dbReference type="PRINTS" id="PR00125">
    <property type="entry name" value="ATPASEDELTA"/>
</dbReference>
<evidence type="ECO:0000256" key="3">
    <source>
        <dbReference type="ARBA" id="ARBA00022781"/>
    </source>
</evidence>
<comment type="function">
    <text evidence="7">This protein is part of the stalk that links CF(0) to CF(1). It either transmits conformational changes from CF(0) to CF(1) or is implicated in proton conduction.</text>
</comment>
<evidence type="ECO:0000256" key="6">
    <source>
        <dbReference type="ARBA" id="ARBA00023310"/>
    </source>
</evidence>
<dbReference type="GO" id="GO:0046933">
    <property type="term" value="F:proton-transporting ATP synthase activity, rotational mechanism"/>
    <property type="evidence" value="ECO:0007669"/>
    <property type="project" value="UniProtKB-UniRule"/>
</dbReference>
<evidence type="ECO:0000256" key="4">
    <source>
        <dbReference type="ARBA" id="ARBA00023065"/>
    </source>
</evidence>
<sequence length="178" mass="20255">MKNTAQSYAAALYELAREEKEEKKILDDLSVISAVFKAEEKYLKLLNSYAVEKSEKDKLANDAFGGKLSGYSVNFIKLLASKNILNLFFDCEKEYARLYRKAHNIERASVISAVELSDVQKENLVKKLEKMTGKTVCADFSCDAEILGGFVVRFENSQLDLSVKSRLEDMKKHIFYRA</sequence>
<organism evidence="8 9">
    <name type="scientific">Qingrenia yutianensis</name>
    <dbReference type="NCBI Taxonomy" id="2763676"/>
    <lineage>
        <taxon>Bacteria</taxon>
        <taxon>Bacillati</taxon>
        <taxon>Bacillota</taxon>
        <taxon>Clostridia</taxon>
        <taxon>Eubacteriales</taxon>
        <taxon>Oscillospiraceae</taxon>
        <taxon>Qingrenia</taxon>
    </lineage>
</organism>
<evidence type="ECO:0000256" key="1">
    <source>
        <dbReference type="ARBA" id="ARBA00004370"/>
    </source>
</evidence>
<comment type="caution">
    <text evidence="8">The sequence shown here is derived from an EMBL/GenBank/DDBJ whole genome shotgun (WGS) entry which is preliminary data.</text>
</comment>
<comment type="function">
    <text evidence="7">F(1)F(0) ATP synthase produces ATP from ADP in the presence of a proton or sodium gradient. F-type ATPases consist of two structural domains, F(1) containing the extramembraneous catalytic core and F(0) containing the membrane proton channel, linked together by a central stalk and a peripheral stalk. During catalysis, ATP synthesis in the catalytic domain of F(1) is coupled via a rotary mechanism of the central stalk subunits to proton translocation.</text>
</comment>
<dbReference type="SUPFAM" id="SSF47928">
    <property type="entry name" value="N-terminal domain of the delta subunit of the F1F0-ATP synthase"/>
    <property type="match status" value="1"/>
</dbReference>
<evidence type="ECO:0000313" key="8">
    <source>
        <dbReference type="EMBL" id="MBC8595597.1"/>
    </source>
</evidence>
<keyword evidence="6 7" id="KW-0066">ATP synthesis</keyword>
<gene>
    <name evidence="7 8" type="primary">atpH</name>
    <name evidence="8" type="ORF">H8706_01765</name>
</gene>
<dbReference type="PANTHER" id="PTHR11910">
    <property type="entry name" value="ATP SYNTHASE DELTA CHAIN"/>
    <property type="match status" value="1"/>
</dbReference>
<keyword evidence="7" id="KW-1003">Cell membrane</keyword>
<proteinExistence type="inferred from homology"/>
<dbReference type="InterPro" id="IPR000711">
    <property type="entry name" value="ATPase_OSCP/dsu"/>
</dbReference>
<keyword evidence="9" id="KW-1185">Reference proteome</keyword>
<evidence type="ECO:0000313" key="9">
    <source>
        <dbReference type="Proteomes" id="UP000647416"/>
    </source>
</evidence>
<dbReference type="HAMAP" id="MF_01416">
    <property type="entry name" value="ATP_synth_delta_bact"/>
    <property type="match status" value="1"/>
</dbReference>
<dbReference type="EMBL" id="JACRTE010000001">
    <property type="protein sequence ID" value="MBC8595597.1"/>
    <property type="molecule type" value="Genomic_DNA"/>
</dbReference>
<dbReference type="GO" id="GO:0005886">
    <property type="term" value="C:plasma membrane"/>
    <property type="evidence" value="ECO:0007669"/>
    <property type="project" value="UniProtKB-SubCell"/>
</dbReference>
<reference evidence="8" key="1">
    <citation type="submission" date="2020-08" db="EMBL/GenBank/DDBJ databases">
        <title>Genome public.</title>
        <authorList>
            <person name="Liu C."/>
            <person name="Sun Q."/>
        </authorList>
    </citation>
    <scope>NUCLEOTIDE SEQUENCE</scope>
    <source>
        <strain evidence="8">NSJ-50</strain>
    </source>
</reference>
<comment type="similarity">
    <text evidence="7">Belongs to the ATPase delta chain family.</text>
</comment>
<keyword evidence="3 7" id="KW-0375">Hydrogen ion transport</keyword>